<comment type="caution">
    <text evidence="1">The sequence shown here is derived from an EMBL/GenBank/DDBJ whole genome shotgun (WGS) entry which is preliminary data.</text>
</comment>
<name>A0ACB6F544_9PLEO</name>
<reference evidence="1 2" key="1">
    <citation type="journal article" date="2019" name="bioRxiv">
        <title>Genomics, evolutionary history and diagnostics of the Alternaria alternata species group including apple and Asian pear pathotypes.</title>
        <authorList>
            <person name="Armitage A.D."/>
            <person name="Cockerton H.M."/>
            <person name="Sreenivasaprasad S."/>
            <person name="Woodhall J.W."/>
            <person name="Lane C.R."/>
            <person name="Harrison R.J."/>
            <person name="Clarkson J.P."/>
        </authorList>
    </citation>
    <scope>NUCLEOTIDE SEQUENCE [LARGE SCALE GENOMIC DNA]</scope>
    <source>
        <strain evidence="1 2">FERA 650</strain>
    </source>
</reference>
<organism evidence="1 2">
    <name type="scientific">Alternaria gaisen</name>
    <dbReference type="NCBI Taxonomy" id="167740"/>
    <lineage>
        <taxon>Eukaryota</taxon>
        <taxon>Fungi</taxon>
        <taxon>Dikarya</taxon>
        <taxon>Ascomycota</taxon>
        <taxon>Pezizomycotina</taxon>
        <taxon>Dothideomycetes</taxon>
        <taxon>Pleosporomycetidae</taxon>
        <taxon>Pleosporales</taxon>
        <taxon>Pleosporineae</taxon>
        <taxon>Pleosporaceae</taxon>
        <taxon>Alternaria</taxon>
        <taxon>Alternaria sect. Alternaria</taxon>
    </lineage>
</organism>
<evidence type="ECO:0000313" key="1">
    <source>
        <dbReference type="EMBL" id="KAB2099568.1"/>
    </source>
</evidence>
<protein>
    <submittedName>
        <fullName evidence="1">Uncharacterized protein</fullName>
    </submittedName>
</protein>
<sequence length="778" mass="87650">MAPMAAVTRNEHPPTAPPNPHMQDTVHPISSGTSAWGEITYTSATPSTTSMTLRRSSSVCDLSEMPTFDTAKTYTVSPTLFGFQLTISYGITKVPQWLHDSTGHTIQSILVSSSSGINAAVKLSPVKTSVVMIIITFVTLWLAQFITEDLSSYATASLLLWLVFGGHEQLKPDEMLVVKPLDSLYATTPEHLQETGSLVIVVTPSEDIRSVVDHDTKLITVVSATDFPEVVPDIVELYTPRMQAWLKESTLDFVPERDVTSVNGIADSPSQTTPSEGVVQASQLVVHSNDTNDLLASPTVWDEQEAFLRSLNELPGLATDTPGLQLAAVLLEHDFPTFRIGENFCASNDACQVGPVYLPGSEQGTGLMSWPDRPVAADRFDIDYMRDRLQKYLPRRTIDKIASMQPEHWYRTRDQSGFNVLVCDLEIEWLRLANNGPSSYNLEYIKLITGQSQKRHTPECPPHWRFQYSPNDSARPYLDVEEEFAINEGIADYNFDCRTEEVVGRVQNTLRTNEQFRKVDYGSEPVLQWISNVEGKLLVDPHVYGRCKCGEAAMEAVRWYRRQDESHYNPKKQQSFKKFPLRQMSKHESDDRYVCDIEQRTAYPRSQQIVQICKQHRTVRDSIFVLVDTSVEDINDRLSNSGGMLPAPGRRHPSIYPEGWHVKKHAAQPPFERRPPRCRHGFLHSISCSECFPRHYLAHKCQECIEYCLAMNAKHPNIMVLDAAVEATQGHQNFDLARDAQTKHRKNLLDIFMGAKISQLSFTSPSPAVTPSAGRRRE</sequence>
<accession>A0ACB6F544</accession>
<evidence type="ECO:0000313" key="2">
    <source>
        <dbReference type="Proteomes" id="UP000293547"/>
    </source>
</evidence>
<dbReference type="Proteomes" id="UP000293547">
    <property type="component" value="Unassembled WGS sequence"/>
</dbReference>
<gene>
    <name evidence="1" type="ORF">AG0111_0g12153</name>
</gene>
<keyword evidence="2" id="KW-1185">Reference proteome</keyword>
<proteinExistence type="predicted"/>
<dbReference type="EMBL" id="PDWZ02000016">
    <property type="protein sequence ID" value="KAB2099568.1"/>
    <property type="molecule type" value="Genomic_DNA"/>
</dbReference>